<dbReference type="Gene3D" id="3.40.50.300">
    <property type="entry name" value="P-loop containing nucleotide triphosphate hydrolases"/>
    <property type="match status" value="1"/>
</dbReference>
<dbReference type="PANTHER" id="PTHR42759:SF5">
    <property type="entry name" value="METHANOL DEHYDROGENASE REGULATOR"/>
    <property type="match status" value="1"/>
</dbReference>
<feature type="domain" description="ChlI/MoxR AAA lid" evidence="2">
    <location>
        <begin position="230"/>
        <end position="297"/>
    </location>
</feature>
<accession>A0A1R1MJI0</accession>
<dbReference type="STRING" id="1914305.BLW93_07660"/>
<evidence type="ECO:0000259" key="1">
    <source>
        <dbReference type="Pfam" id="PF07726"/>
    </source>
</evidence>
<dbReference type="Pfam" id="PF07726">
    <property type="entry name" value="AAA_3"/>
    <property type="match status" value="1"/>
</dbReference>
<evidence type="ECO:0000313" key="4">
    <source>
        <dbReference type="Proteomes" id="UP000187408"/>
    </source>
</evidence>
<dbReference type="InterPro" id="IPR027417">
    <property type="entry name" value="P-loop_NTPase"/>
</dbReference>
<organism evidence="3 4">
    <name type="scientific">Desulfurobacterium indicum</name>
    <dbReference type="NCBI Taxonomy" id="1914305"/>
    <lineage>
        <taxon>Bacteria</taxon>
        <taxon>Pseudomonadati</taxon>
        <taxon>Aquificota</taxon>
        <taxon>Aquificia</taxon>
        <taxon>Desulfurobacteriales</taxon>
        <taxon>Desulfurobacteriaceae</taxon>
        <taxon>Desulfurobacterium</taxon>
    </lineage>
</organism>
<dbReference type="PANTHER" id="PTHR42759">
    <property type="entry name" value="MOXR FAMILY PROTEIN"/>
    <property type="match status" value="1"/>
</dbReference>
<name>A0A1R1MJI0_9BACT</name>
<evidence type="ECO:0000313" key="3">
    <source>
        <dbReference type="EMBL" id="OMH39975.1"/>
    </source>
</evidence>
<dbReference type="Pfam" id="PF17863">
    <property type="entry name" value="AAA_lid_2"/>
    <property type="match status" value="1"/>
</dbReference>
<dbReference type="InterPro" id="IPR050764">
    <property type="entry name" value="CbbQ/NirQ/NorQ/GpvN"/>
</dbReference>
<dbReference type="SUPFAM" id="SSF52540">
    <property type="entry name" value="P-loop containing nucleoside triphosphate hydrolases"/>
    <property type="match status" value="1"/>
</dbReference>
<keyword evidence="4" id="KW-1185">Reference proteome</keyword>
<dbReference type="Gene3D" id="1.10.8.80">
    <property type="entry name" value="Magnesium chelatase subunit I, C-Terminal domain"/>
    <property type="match status" value="1"/>
</dbReference>
<dbReference type="EMBL" id="MOEN01000035">
    <property type="protein sequence ID" value="OMH39975.1"/>
    <property type="molecule type" value="Genomic_DNA"/>
</dbReference>
<dbReference type="AlphaFoldDB" id="A0A1R1MJI0"/>
<proteinExistence type="predicted"/>
<dbReference type="OrthoDB" id="9808397at2"/>
<dbReference type="InterPro" id="IPR011703">
    <property type="entry name" value="ATPase_AAA-3"/>
</dbReference>
<dbReference type="GO" id="GO:0016887">
    <property type="term" value="F:ATP hydrolysis activity"/>
    <property type="evidence" value="ECO:0007669"/>
    <property type="project" value="InterPro"/>
</dbReference>
<protein>
    <submittedName>
        <fullName evidence="3">AAA family ATPase</fullName>
    </submittedName>
</protein>
<feature type="domain" description="ATPase AAA-3" evidence="1">
    <location>
        <begin position="36"/>
        <end position="165"/>
    </location>
</feature>
<dbReference type="RefSeq" id="WP_076713505.1">
    <property type="nucleotide sequence ID" value="NZ_MOEN01000035.1"/>
</dbReference>
<evidence type="ECO:0000259" key="2">
    <source>
        <dbReference type="Pfam" id="PF17863"/>
    </source>
</evidence>
<gene>
    <name evidence="3" type="ORF">BLW93_07660</name>
</gene>
<comment type="caution">
    <text evidence="3">The sequence shown here is derived from an EMBL/GenBank/DDBJ whole genome shotgun (WGS) entry which is preliminary data.</text>
</comment>
<sequence length="307" mass="34488">MVEEKILKAIELLSSVIKGKRNVVELAFEALLSEGHLLIEDVPGLGKTTLALGLAKILNLSFGRIQCTSDLMPADVVGVSVFNPATREFEFKEGPVFNNVVLVDEINRAMPKTQSALLEAMEEKQITVDRETIKLPSPFFVIATQNPLEQAGTFPLPESQLDRFSVKTSMGYPDVSLERELLLEGSVKDEIERLPSVLTVDDIKRAVEEVKKIYLSEKMADYILSIAWKTRKSKFFRYGLSVRGVLVLSKIAKARAYLKGRDFVIPEDVLETFLFVVPHRLIPSYEYDDMNKQEVVKSLVEEVEPPA</sequence>
<dbReference type="GO" id="GO:0005524">
    <property type="term" value="F:ATP binding"/>
    <property type="evidence" value="ECO:0007669"/>
    <property type="project" value="InterPro"/>
</dbReference>
<dbReference type="InterPro" id="IPR041628">
    <property type="entry name" value="ChlI/MoxR_AAA_lid"/>
</dbReference>
<dbReference type="PIRSF" id="PIRSF002849">
    <property type="entry name" value="AAA_ATPase_chaperone_MoxR_prd"/>
    <property type="match status" value="1"/>
</dbReference>
<reference evidence="3 4" key="1">
    <citation type="submission" date="2016-10" db="EMBL/GenBank/DDBJ databases">
        <title>Genome sequence of a sulfur-reducing bacterium Desulfurobacterium indicum K6013.</title>
        <authorList>
            <person name="Cao J."/>
            <person name="Shao Z."/>
            <person name="Alain K."/>
            <person name="Jebbar M."/>
        </authorList>
    </citation>
    <scope>NUCLEOTIDE SEQUENCE [LARGE SCALE GENOMIC DNA]</scope>
    <source>
        <strain evidence="3 4">K6013</strain>
    </source>
</reference>
<dbReference type="Proteomes" id="UP000187408">
    <property type="component" value="Unassembled WGS sequence"/>
</dbReference>